<sequence length="1807" mass="186654">MSRAGGVVPVRSSFTAKSSLKRDKWLLGALTLVFAVMGCIALSSVAYAADTPTVTMSCTPDPVALNDTTSCTVTVSTTPNGTPTGSVTVTPGGTGTITNNTCASLSGGQCTFDYTPTSGTGAHSFTLNYVSDNATNWNNSAGSGSVMVTARQSQTIVECSPTPLVVNASTLCTATVTDATLYGSPVPTGTVSFSHSGTGSFSAGSCSLDTNGQCSVSYTPTDAATNPHSITANYGGDATFSASSDSFSQNLQLRAADVQLTCELSDVFIGQAVTCHVTVVDDSTDGTPVIPQGSVGFDDNGKAGTFSAASCTLDGSGKCSVDYTPAAGDAGTNFALTTITSTYTPAASPAVHAAGGSDQEITVHLRPTSTSVSCTPNNTYVLEIITCIVTVTDEGPTPTIAPSGTVTTATSAGANYVLTTCAAGAPSCTFTYKRTLLPGVDSVIDTLGAGYEGETAPITHAKSAAGFGVAISRRTTSVTITSCGTPGALPTTVSCTVVVADTTGGAAGPTTPAGKVQDPMDPSHVPPPTPVNGYTPFTSCTLGGGTCSITNVQVSGIMASVSAEYEPNDDIHLRSVGGTSITAPSSSLPTGAGGAKDVKEIIKGLNIGCLVADSIALVLDAVELVWDPTPDPVFVAGFLVASGVTVPTSDLIVSIIGVARIALSTFSLIACTDLDGDGLPDVVEIDLGTDPYAPDTDLDVVDDGAEISAAGWLFKDDGWLVDSTTCPNPLHPDTDGDGINEGDESDPLHIGYCEPDTDGDGLLDGEELQYHSSAGDPASELTPCDPCNFYHGFVTDPHQPDTDGDGLGDGVESGVTGYDADNNATFTDSTDADTDDDGLMDGTEDINKNGQVDGTTCDSFSPAACSPSGDAETDPNIFDSDQDDLGDGFELGSGSGCDPVDIDTDDDLLSDSEEVNETQSTCSVADSDGDTLTDPNEHFVISGIYPTRNLEQVTDPLIKDTDGDGRNDNLEYSGSQIGNTIGPGQPDTCVPGVLPLDTGPGFANSFDSDDDGLNDGPDFGLGADIAVAAGNNGELSVDILASICDPDSDDDGLLDGEEAGTGTDPLDWDDDEDGLSDKEELQIYFTDPKLSDTDADTAEGVIDFRDPTFTDGAHPALSGHPDTGPTSIVCLSDCEEAFSGTLQFNPFFTATPPGLAGFGNPLDETDPLQIDTDGDGINDNIEFNPGCNDGPGGAGTGAALFDGFANSFDSDADGLRDYEDAVADVFDANSITVDQTPVSRAWSTYPETPTPTPGGTKAASPDGINDGELSDDAITGICDSDSDGDDVLDGAEHQIGIDPYDWDTDDDGRDDSEYLGEGPIPTDPFDFDTDDDGLGDGVEVFSVNTTNPVNADTDFDGLCDGGATTPASTQFGPAPTGGVDGAGSNSLCYTGVADHPNDGTAAPTGIGEDINGDGVWDATETNPNDFDTDDDAVGDGVEVLGFHDSRQGTIPTVDSKGRPTRVIYPDPGCMDPLDPDTDDDGLDDGFEDFNHDGNFDFIHSDFDLDPQGGLTIGLIMVPDPEETNPCDPDTDDDSNPGTMNTNDKAERDLAINPLDFDSDNDYLDDGVEVAFVCVAPAPVDVDNDGDGQINEDPLDGADNDGDGKIDEDPEDFTFISVSNLDPKNRDSDSDGFIDGLEDLNLNDAWEPFIGESNPCATPPIPIVGAVSLPVTAPKDTDHDGFSDEDEIAAGTDEFDPSSHPAAFIADLDLDGTEDDRLWLDDPTKDKLAESIAIDINSNVQVDSRIQVLQARDLVNVDLDNDGANDDCRYTIIYAFSNGRVLHPRIELTVFDFNCDLVIDKVELRSIK</sequence>
<feature type="compositionally biased region" description="Low complexity" evidence="5">
    <location>
        <begin position="819"/>
        <end position="829"/>
    </location>
</feature>
<evidence type="ECO:0000313" key="8">
    <source>
        <dbReference type="Proteomes" id="UP000179157"/>
    </source>
</evidence>
<keyword evidence="3" id="KW-0732">Signal</keyword>
<comment type="caution">
    <text evidence="7">The sequence shown here is derived from an EMBL/GenBank/DDBJ whole genome shotgun (WGS) entry which is preliminary data.</text>
</comment>
<name>A0A1F5UUG6_FRAXR</name>
<dbReference type="STRING" id="1817864.A2Z21_09080"/>
<dbReference type="Gene3D" id="2.60.40.10">
    <property type="entry name" value="Immunoglobulins"/>
    <property type="match status" value="2"/>
</dbReference>
<evidence type="ECO:0000259" key="6">
    <source>
        <dbReference type="Pfam" id="PF16640"/>
    </source>
</evidence>
<dbReference type="InterPro" id="IPR059100">
    <property type="entry name" value="TSP3_bac"/>
</dbReference>
<evidence type="ECO:0000256" key="4">
    <source>
        <dbReference type="ARBA" id="ARBA00022837"/>
    </source>
</evidence>
<evidence type="ECO:0000313" key="7">
    <source>
        <dbReference type="EMBL" id="OGF54793.1"/>
    </source>
</evidence>
<evidence type="ECO:0000256" key="2">
    <source>
        <dbReference type="ARBA" id="ARBA00022525"/>
    </source>
</evidence>
<gene>
    <name evidence="7" type="ORF">A2Z21_09080</name>
</gene>
<dbReference type="PANTHER" id="PTHR37467">
    <property type="entry name" value="EXPORTED CALCIUM-BINDING GLYCOPROTEIN-RELATED"/>
    <property type="match status" value="1"/>
</dbReference>
<feature type="region of interest" description="Disordered" evidence="5">
    <location>
        <begin position="1241"/>
        <end position="1323"/>
    </location>
</feature>
<keyword evidence="2" id="KW-0964">Secreted</keyword>
<dbReference type="Pfam" id="PF18884">
    <property type="entry name" value="TSP3_bac"/>
    <property type="match status" value="5"/>
</dbReference>
<feature type="compositionally biased region" description="Polar residues" evidence="5">
    <location>
        <begin position="848"/>
        <end position="859"/>
    </location>
</feature>
<feature type="region of interest" description="Disordered" evidence="5">
    <location>
        <begin position="1519"/>
        <end position="1546"/>
    </location>
</feature>
<proteinExistence type="predicted"/>
<dbReference type="PROSITE" id="PS00018">
    <property type="entry name" value="EF_HAND_1"/>
    <property type="match status" value="1"/>
</dbReference>
<feature type="compositionally biased region" description="Acidic residues" evidence="5">
    <location>
        <begin position="1519"/>
        <end position="1534"/>
    </location>
</feature>
<feature type="compositionally biased region" description="Acidic residues" evidence="5">
    <location>
        <begin position="830"/>
        <end position="844"/>
    </location>
</feature>
<dbReference type="InterPro" id="IPR018247">
    <property type="entry name" value="EF_Hand_1_Ca_BS"/>
</dbReference>
<feature type="region of interest" description="Disordered" evidence="5">
    <location>
        <begin position="795"/>
        <end position="898"/>
    </location>
</feature>
<feature type="compositionally biased region" description="Acidic residues" evidence="5">
    <location>
        <begin position="735"/>
        <end position="745"/>
    </location>
</feature>
<dbReference type="InterPro" id="IPR053180">
    <property type="entry name" value="Ca-binding_acidic-repeat"/>
</dbReference>
<organism evidence="7 8">
    <name type="scientific">Fraserbacteria sp. (strain RBG_16_55_9)</name>
    <dbReference type="NCBI Taxonomy" id="1817864"/>
    <lineage>
        <taxon>Bacteria</taxon>
        <taxon>Candidatus Fraseribacteriota</taxon>
    </lineage>
</organism>
<feature type="region of interest" description="Disordered" evidence="5">
    <location>
        <begin position="1579"/>
        <end position="1607"/>
    </location>
</feature>
<dbReference type="PANTHER" id="PTHR37467:SF1">
    <property type="entry name" value="EXPORTED CALCIUM-BINDING GLYCOPROTEIN"/>
    <property type="match status" value="1"/>
</dbReference>
<protein>
    <recommendedName>
        <fullName evidence="6">Bacterial Ig-like domain-containing protein</fullName>
    </recommendedName>
</protein>
<feature type="compositionally biased region" description="Acidic residues" evidence="5">
    <location>
        <begin position="1300"/>
        <end position="1314"/>
    </location>
</feature>
<evidence type="ECO:0000256" key="3">
    <source>
        <dbReference type="ARBA" id="ARBA00022729"/>
    </source>
</evidence>
<evidence type="ECO:0000256" key="5">
    <source>
        <dbReference type="SAM" id="MobiDB-lite"/>
    </source>
</evidence>
<reference evidence="7 8" key="1">
    <citation type="journal article" date="2016" name="Nat. Commun.">
        <title>Thousands of microbial genomes shed light on interconnected biogeochemical processes in an aquifer system.</title>
        <authorList>
            <person name="Anantharaman K."/>
            <person name="Brown C.T."/>
            <person name="Hug L.A."/>
            <person name="Sharon I."/>
            <person name="Castelle C.J."/>
            <person name="Probst A.J."/>
            <person name="Thomas B.C."/>
            <person name="Singh A."/>
            <person name="Wilkins M.J."/>
            <person name="Karaoz U."/>
            <person name="Brodie E.L."/>
            <person name="Williams K.H."/>
            <person name="Hubbard S.S."/>
            <person name="Banfield J.F."/>
        </authorList>
    </citation>
    <scope>NUCLEOTIDE SEQUENCE [LARGE SCALE GENOMIC DNA]</scope>
    <source>
        <strain evidence="8">RBG_16_55_9</strain>
    </source>
</reference>
<keyword evidence="4" id="KW-0106">Calcium</keyword>
<feature type="compositionally biased region" description="Acidic residues" evidence="5">
    <location>
        <begin position="1280"/>
        <end position="1289"/>
    </location>
</feature>
<feature type="region of interest" description="Disordered" evidence="5">
    <location>
        <begin position="1048"/>
        <end position="1073"/>
    </location>
</feature>
<accession>A0A1F5UUG6</accession>
<dbReference type="InterPro" id="IPR013783">
    <property type="entry name" value="Ig-like_fold"/>
</dbReference>
<dbReference type="Pfam" id="PF16640">
    <property type="entry name" value="Big_3_5"/>
    <property type="match status" value="1"/>
</dbReference>
<dbReference type="Proteomes" id="UP000179157">
    <property type="component" value="Unassembled WGS sequence"/>
</dbReference>
<feature type="region of interest" description="Disordered" evidence="5">
    <location>
        <begin position="730"/>
        <end position="749"/>
    </location>
</feature>
<comment type="subcellular location">
    <subcellularLocation>
        <location evidence="1">Secreted</location>
    </subcellularLocation>
</comment>
<feature type="compositionally biased region" description="Acidic residues" evidence="5">
    <location>
        <begin position="1048"/>
        <end position="1058"/>
    </location>
</feature>
<dbReference type="InterPro" id="IPR032109">
    <property type="entry name" value="Big_3_5"/>
</dbReference>
<dbReference type="EMBL" id="MFGX01000072">
    <property type="protein sequence ID" value="OGF54793.1"/>
    <property type="molecule type" value="Genomic_DNA"/>
</dbReference>
<feature type="domain" description="Bacterial Ig-like" evidence="6">
    <location>
        <begin position="160"/>
        <end position="246"/>
    </location>
</feature>
<evidence type="ECO:0000256" key="1">
    <source>
        <dbReference type="ARBA" id="ARBA00004613"/>
    </source>
</evidence>